<dbReference type="Pfam" id="PF13699">
    <property type="entry name" value="eCIS_core"/>
    <property type="match status" value="1"/>
</dbReference>
<feature type="region of interest" description="Disordered" evidence="2">
    <location>
        <begin position="54"/>
        <end position="94"/>
    </location>
</feature>
<dbReference type="EMBL" id="JBHTLJ010000005">
    <property type="protein sequence ID" value="MFD1163838.1"/>
    <property type="molecule type" value="Genomic_DNA"/>
</dbReference>
<evidence type="ECO:0000259" key="3">
    <source>
        <dbReference type="PROSITE" id="PS51123"/>
    </source>
</evidence>
<evidence type="ECO:0000313" key="4">
    <source>
        <dbReference type="EMBL" id="MFD1163838.1"/>
    </source>
</evidence>
<accession>A0ABW3RFD8</accession>
<keyword evidence="5" id="KW-1185">Reference proteome</keyword>
<dbReference type="InterPro" id="IPR036737">
    <property type="entry name" value="OmpA-like_sf"/>
</dbReference>
<dbReference type="InterPro" id="IPR025295">
    <property type="entry name" value="eCIS_core_dom"/>
</dbReference>
<gene>
    <name evidence="4" type="ORF">ACFQ2E_15515</name>
</gene>
<dbReference type="Pfam" id="PF00691">
    <property type="entry name" value="OmpA"/>
    <property type="match status" value="1"/>
</dbReference>
<feature type="compositionally biased region" description="Polar residues" evidence="2">
    <location>
        <begin position="81"/>
        <end position="94"/>
    </location>
</feature>
<organism evidence="4 5">
    <name type="scientific">Hwangdonia seohaensis</name>
    <dbReference type="NCBI Taxonomy" id="1240727"/>
    <lineage>
        <taxon>Bacteria</taxon>
        <taxon>Pseudomonadati</taxon>
        <taxon>Bacteroidota</taxon>
        <taxon>Flavobacteriia</taxon>
        <taxon>Flavobacteriales</taxon>
        <taxon>Flavobacteriaceae</taxon>
        <taxon>Hwangdonia</taxon>
    </lineage>
</organism>
<keyword evidence="1" id="KW-0472">Membrane</keyword>
<sequence length="566" mass="62587">MFRSAILDRAYAKPGKSSPFLRESEHEAFIQPKLKVEKPNDKYDVGADAIADNSVQRAEEEEVLQTKSERSTKGHPHIEKTLNSSKGGGNPLSNSVKSEMETGFGTDFGKVNIHTDAKAIQMNKQLNAQAFTHGNDIYFNQGKYNPSSSQGKHLLAHELTHTVQQGAVNTSVQRKLTVEDEYPQGHITEVGERSGAGKLIGEDPSKALSNQDRLDLVKTQLGKLTPHFEVKGSGEVRPTSEKTKSENELAKDAKATASCCLNVLTRKKSTNDWQILITDHLFPHTDDSRHKIIINSNKSPFELGFHNKAGEKVSYKSHPERVLGHELCGHAAMQEIDAHAEGKRAVTNVHDSTINIENEIAKESLGLTDEKLQRGHAGDGPHKGESFGHSQVIDFEFNKSEIDKKGKEKLKLISDMVRIFDLFVEIRGHSDNVGSEKAKQDISDARSFRVLKFLTDLGVSDKASVNVGAPGENNVIKVKRFLRKGMSDKEPRKENGAVVEQKDLRRVDVIVASFPAGLSKIRADIPKSQKVELAKFDDVKEPPKVKGLRKGTPCEQLLVEKAFPKP</sequence>
<feature type="compositionally biased region" description="Basic and acidic residues" evidence="2">
    <location>
        <begin position="67"/>
        <end position="80"/>
    </location>
</feature>
<evidence type="ECO:0000313" key="5">
    <source>
        <dbReference type="Proteomes" id="UP001597163"/>
    </source>
</evidence>
<feature type="domain" description="OmpA-like" evidence="3">
    <location>
        <begin position="383"/>
        <end position="515"/>
    </location>
</feature>
<dbReference type="Gene3D" id="3.30.1330.60">
    <property type="entry name" value="OmpA-like domain"/>
    <property type="match status" value="1"/>
</dbReference>
<evidence type="ECO:0000256" key="2">
    <source>
        <dbReference type="SAM" id="MobiDB-lite"/>
    </source>
</evidence>
<dbReference type="PROSITE" id="PS51123">
    <property type="entry name" value="OMPA_2"/>
    <property type="match status" value="1"/>
</dbReference>
<dbReference type="SUPFAM" id="SSF103088">
    <property type="entry name" value="OmpA-like"/>
    <property type="match status" value="1"/>
</dbReference>
<name>A0ABW3RFD8_9FLAO</name>
<dbReference type="InterPro" id="IPR006665">
    <property type="entry name" value="OmpA-like"/>
</dbReference>
<dbReference type="Proteomes" id="UP001597163">
    <property type="component" value="Unassembled WGS sequence"/>
</dbReference>
<comment type="caution">
    <text evidence="4">The sequence shown here is derived from an EMBL/GenBank/DDBJ whole genome shotgun (WGS) entry which is preliminary data.</text>
</comment>
<reference evidence="5" key="1">
    <citation type="journal article" date="2019" name="Int. J. Syst. Evol. Microbiol.">
        <title>The Global Catalogue of Microorganisms (GCM) 10K type strain sequencing project: providing services to taxonomists for standard genome sequencing and annotation.</title>
        <authorList>
            <consortium name="The Broad Institute Genomics Platform"/>
            <consortium name="The Broad Institute Genome Sequencing Center for Infectious Disease"/>
            <person name="Wu L."/>
            <person name="Ma J."/>
        </authorList>
    </citation>
    <scope>NUCLEOTIDE SEQUENCE [LARGE SCALE GENOMIC DNA]</scope>
    <source>
        <strain evidence="5">CCUG 63246</strain>
    </source>
</reference>
<dbReference type="RefSeq" id="WP_311942477.1">
    <property type="nucleotide sequence ID" value="NZ_JAVSCK010000005.1"/>
</dbReference>
<evidence type="ECO:0000256" key="1">
    <source>
        <dbReference type="PROSITE-ProRule" id="PRU00473"/>
    </source>
</evidence>
<protein>
    <submittedName>
        <fullName evidence="4">DUF4157 domain-containing protein</fullName>
    </submittedName>
</protein>
<proteinExistence type="predicted"/>